<keyword evidence="2 10" id="KW-0444">Lipid biosynthesis</keyword>
<dbReference type="EMBL" id="FOYI01000009">
    <property type="protein sequence ID" value="SFR14913.1"/>
    <property type="molecule type" value="Genomic_DNA"/>
</dbReference>
<feature type="transmembrane region" description="Helical" evidence="10">
    <location>
        <begin position="157"/>
        <end position="181"/>
    </location>
</feature>
<dbReference type="HAMAP" id="MF_01043">
    <property type="entry name" value="PlsY"/>
    <property type="match status" value="1"/>
</dbReference>
<dbReference type="Proteomes" id="UP000199302">
    <property type="component" value="Unassembled WGS sequence"/>
</dbReference>
<dbReference type="PANTHER" id="PTHR30309">
    <property type="entry name" value="INNER MEMBRANE PROTEIN YGIH"/>
    <property type="match status" value="1"/>
</dbReference>
<comment type="catalytic activity">
    <reaction evidence="10">
        <text>an acyl phosphate + sn-glycerol 3-phosphate = a 1-acyl-sn-glycero-3-phosphate + phosphate</text>
        <dbReference type="Rhea" id="RHEA:34075"/>
        <dbReference type="ChEBI" id="CHEBI:43474"/>
        <dbReference type="ChEBI" id="CHEBI:57597"/>
        <dbReference type="ChEBI" id="CHEBI:57970"/>
        <dbReference type="ChEBI" id="CHEBI:59918"/>
        <dbReference type="EC" id="2.3.1.275"/>
    </reaction>
</comment>
<dbReference type="AlphaFoldDB" id="A0A1I6EAX3"/>
<keyword evidence="3 10" id="KW-0808">Transferase</keyword>
<evidence type="ECO:0000256" key="5">
    <source>
        <dbReference type="ARBA" id="ARBA00022989"/>
    </source>
</evidence>
<evidence type="ECO:0000256" key="2">
    <source>
        <dbReference type="ARBA" id="ARBA00022516"/>
    </source>
</evidence>
<keyword evidence="6 10" id="KW-0443">Lipid metabolism</keyword>
<keyword evidence="9 10" id="KW-1208">Phospholipid metabolism</keyword>
<evidence type="ECO:0000256" key="9">
    <source>
        <dbReference type="ARBA" id="ARBA00023264"/>
    </source>
</evidence>
<name>A0A1I6EAX3_9RHOB</name>
<keyword evidence="8 10" id="KW-0594">Phospholipid biosynthesis</keyword>
<dbReference type="GO" id="GO:0005886">
    <property type="term" value="C:plasma membrane"/>
    <property type="evidence" value="ECO:0007669"/>
    <property type="project" value="UniProtKB-SubCell"/>
</dbReference>
<comment type="subcellular location">
    <subcellularLocation>
        <location evidence="10">Cell membrane</location>
        <topology evidence="10">Multi-pass membrane protein</topology>
    </subcellularLocation>
</comment>
<feature type="transmembrane region" description="Helical" evidence="10">
    <location>
        <begin position="119"/>
        <end position="145"/>
    </location>
</feature>
<dbReference type="InterPro" id="IPR003811">
    <property type="entry name" value="G3P_acylTferase_PlsY"/>
</dbReference>
<evidence type="ECO:0000256" key="1">
    <source>
        <dbReference type="ARBA" id="ARBA00022475"/>
    </source>
</evidence>
<reference evidence="11 12" key="1">
    <citation type="submission" date="2016-10" db="EMBL/GenBank/DDBJ databases">
        <authorList>
            <person name="de Groot N.N."/>
        </authorList>
    </citation>
    <scope>NUCLEOTIDE SEQUENCE [LARGE SCALE GENOMIC DNA]</scope>
    <source>
        <strain evidence="12">KMM 9023,NRIC 0796,JCM 17311,KCTC 23692</strain>
    </source>
</reference>
<dbReference type="Pfam" id="PF02660">
    <property type="entry name" value="G3P_acyltransf"/>
    <property type="match status" value="1"/>
</dbReference>
<comment type="subunit">
    <text evidence="10">Probably interacts with PlsX.</text>
</comment>
<dbReference type="GO" id="GO:0043772">
    <property type="term" value="F:acyl-phosphate glycerol-3-phosphate acyltransferase activity"/>
    <property type="evidence" value="ECO:0007669"/>
    <property type="project" value="UniProtKB-UniRule"/>
</dbReference>
<keyword evidence="4 10" id="KW-0812">Transmembrane</keyword>
<evidence type="ECO:0000256" key="7">
    <source>
        <dbReference type="ARBA" id="ARBA00023136"/>
    </source>
</evidence>
<evidence type="ECO:0000313" key="11">
    <source>
        <dbReference type="EMBL" id="SFR14913.1"/>
    </source>
</evidence>
<dbReference type="OrthoDB" id="9777124at2"/>
<evidence type="ECO:0000256" key="8">
    <source>
        <dbReference type="ARBA" id="ARBA00023209"/>
    </source>
</evidence>
<keyword evidence="7 10" id="KW-0472">Membrane</keyword>
<dbReference type="UniPathway" id="UPA00085"/>
<comment type="caution">
    <text evidence="10">Lacks conserved residue(s) required for the propagation of feature annotation.</text>
</comment>
<comment type="function">
    <text evidence="10">Catalyzes the transfer of an acyl group from acyl-phosphate (acyl-PO(4)) to glycerol-3-phosphate (G3P) to form lysophosphatidic acid (LPA). This enzyme utilizes acyl-phosphate as fatty acyl donor, but not acyl-CoA or acyl-ACP.</text>
</comment>
<keyword evidence="11" id="KW-0012">Acyltransferase</keyword>
<dbReference type="EC" id="2.3.1.275" evidence="10"/>
<evidence type="ECO:0000256" key="3">
    <source>
        <dbReference type="ARBA" id="ARBA00022679"/>
    </source>
</evidence>
<dbReference type="PANTHER" id="PTHR30309:SF0">
    <property type="entry name" value="GLYCEROL-3-PHOSPHATE ACYLTRANSFERASE-RELATED"/>
    <property type="match status" value="1"/>
</dbReference>
<organism evidence="11 12">
    <name type="scientific">Poseidonocella sedimentorum</name>
    <dbReference type="NCBI Taxonomy" id="871652"/>
    <lineage>
        <taxon>Bacteria</taxon>
        <taxon>Pseudomonadati</taxon>
        <taxon>Pseudomonadota</taxon>
        <taxon>Alphaproteobacteria</taxon>
        <taxon>Rhodobacterales</taxon>
        <taxon>Roseobacteraceae</taxon>
        <taxon>Poseidonocella</taxon>
    </lineage>
</organism>
<dbReference type="STRING" id="871652.SAMN04515673_10953"/>
<dbReference type="NCBIfam" id="TIGR00023">
    <property type="entry name" value="glycerol-3-phosphate 1-O-acyltransferase PlsY"/>
    <property type="match status" value="1"/>
</dbReference>
<feature type="transmembrane region" description="Helical" evidence="10">
    <location>
        <begin position="12"/>
        <end position="34"/>
    </location>
</feature>
<gene>
    <name evidence="10" type="primary">plsY</name>
    <name evidence="11" type="ORF">SAMN04515673_10953</name>
</gene>
<sequence length="201" mass="20543">MPEFVSPPLVLIAAAVLGYLLGSIPFGVLLARLFGLGDLRKVGSGNIGATNVLRTGNKPAAAATLLLDGGKGAVAVLIARAVAAEDAAQIAGFAAFLGHCFPVWLGFRGGKGVATFLGLWLALSWPLGLACCATWLATALIARISSLSALVATAASVLWALVFGYGAGVVLALALAALVFWRHADNIARLRAGTEPRIGER</sequence>
<keyword evidence="5 10" id="KW-1133">Transmembrane helix</keyword>
<dbReference type="RefSeq" id="WP_092081500.1">
    <property type="nucleotide sequence ID" value="NZ_FOYI01000009.1"/>
</dbReference>
<dbReference type="GO" id="GO:0008654">
    <property type="term" value="P:phospholipid biosynthetic process"/>
    <property type="evidence" value="ECO:0007669"/>
    <property type="project" value="UniProtKB-UniRule"/>
</dbReference>
<proteinExistence type="inferred from homology"/>
<protein>
    <recommendedName>
        <fullName evidence="10">Glycerol-3-phosphate acyltransferase</fullName>
    </recommendedName>
    <alternativeName>
        <fullName evidence="10">Acyl-PO4 G3P acyltransferase</fullName>
    </alternativeName>
    <alternativeName>
        <fullName evidence="10">Acyl-phosphate--glycerol-3-phosphate acyltransferase</fullName>
    </alternativeName>
    <alternativeName>
        <fullName evidence="10">G3P acyltransferase</fullName>
        <shortName evidence="10">GPAT</shortName>
        <ecNumber evidence="10">2.3.1.275</ecNumber>
    </alternativeName>
    <alternativeName>
        <fullName evidence="10">Lysophosphatidic acid synthase</fullName>
        <shortName evidence="10">LPA synthase</shortName>
    </alternativeName>
</protein>
<evidence type="ECO:0000256" key="10">
    <source>
        <dbReference type="HAMAP-Rule" id="MF_01043"/>
    </source>
</evidence>
<evidence type="ECO:0000256" key="6">
    <source>
        <dbReference type="ARBA" id="ARBA00023098"/>
    </source>
</evidence>
<evidence type="ECO:0000313" key="12">
    <source>
        <dbReference type="Proteomes" id="UP000199302"/>
    </source>
</evidence>
<dbReference type="SMART" id="SM01207">
    <property type="entry name" value="G3P_acyltransf"/>
    <property type="match status" value="1"/>
</dbReference>
<comment type="pathway">
    <text evidence="10">Lipid metabolism; phospholipid metabolism.</text>
</comment>
<evidence type="ECO:0000256" key="4">
    <source>
        <dbReference type="ARBA" id="ARBA00022692"/>
    </source>
</evidence>
<keyword evidence="12" id="KW-1185">Reference proteome</keyword>
<comment type="similarity">
    <text evidence="10">Belongs to the PlsY family.</text>
</comment>
<accession>A0A1I6EAX3</accession>
<keyword evidence="1 10" id="KW-1003">Cell membrane</keyword>